<evidence type="ECO:0000256" key="1">
    <source>
        <dbReference type="ARBA" id="ARBA00008780"/>
    </source>
</evidence>
<dbReference type="InterPro" id="IPR002642">
    <property type="entry name" value="LysoPLipase_cat_dom"/>
</dbReference>
<dbReference type="EC" id="3.1.1.5" evidence="2 9"/>
<reference evidence="12" key="2">
    <citation type="submission" date="2023-05" db="EMBL/GenBank/DDBJ databases">
        <authorList>
            <consortium name="Lawrence Berkeley National Laboratory"/>
            <person name="Steindorff A."/>
            <person name="Hensen N."/>
            <person name="Bonometti L."/>
            <person name="Westerberg I."/>
            <person name="Brannstrom I.O."/>
            <person name="Guillou S."/>
            <person name="Cros-Aarteil S."/>
            <person name="Calhoun S."/>
            <person name="Haridas S."/>
            <person name="Kuo A."/>
            <person name="Mondo S."/>
            <person name="Pangilinan J."/>
            <person name="Riley R."/>
            <person name="Labutti K."/>
            <person name="Andreopoulos B."/>
            <person name="Lipzen A."/>
            <person name="Chen C."/>
            <person name="Yanf M."/>
            <person name="Daum C."/>
            <person name="Ng V."/>
            <person name="Clum A."/>
            <person name="Ohm R."/>
            <person name="Martin F."/>
            <person name="Silar P."/>
            <person name="Natvig D."/>
            <person name="Lalanne C."/>
            <person name="Gautier V."/>
            <person name="Ament-Velasquez S.L."/>
            <person name="Kruys A."/>
            <person name="Hutchinson M.I."/>
            <person name="Powell A.J."/>
            <person name="Barry K."/>
            <person name="Miller A.N."/>
            <person name="Grigoriev I.V."/>
            <person name="Debuchy R."/>
            <person name="Gladieux P."/>
            <person name="Thoren M.H."/>
            <person name="Johannesson H."/>
        </authorList>
    </citation>
    <scope>NUCLEOTIDE SEQUENCE</scope>
    <source>
        <strain evidence="12">CBS 103.79</strain>
    </source>
</reference>
<gene>
    <name evidence="12" type="ORF">C8A05DRAFT_44612</name>
</gene>
<keyword evidence="13" id="KW-1185">Reference proteome</keyword>
<evidence type="ECO:0000256" key="8">
    <source>
        <dbReference type="PROSITE-ProRule" id="PRU00555"/>
    </source>
</evidence>
<accession>A0AAN6RTD5</accession>
<keyword evidence="4 8" id="KW-0442">Lipid degradation</keyword>
<dbReference type="EMBL" id="MU855553">
    <property type="protein sequence ID" value="KAK3901818.1"/>
    <property type="molecule type" value="Genomic_DNA"/>
</dbReference>
<dbReference type="GO" id="GO:0004623">
    <property type="term" value="F:phospholipase A2 activity"/>
    <property type="evidence" value="ECO:0007669"/>
    <property type="project" value="TreeGrafter"/>
</dbReference>
<dbReference type="AlphaFoldDB" id="A0AAN6RTD5"/>
<evidence type="ECO:0000256" key="10">
    <source>
        <dbReference type="SAM" id="MobiDB-lite"/>
    </source>
</evidence>
<evidence type="ECO:0000259" key="11">
    <source>
        <dbReference type="PROSITE" id="PS51210"/>
    </source>
</evidence>
<feature type="region of interest" description="Disordered" evidence="10">
    <location>
        <begin position="1"/>
        <end position="22"/>
    </location>
</feature>
<dbReference type="PANTHER" id="PTHR10728:SF62">
    <property type="entry name" value="LYSOPHOSPHOLIPASE"/>
    <property type="match status" value="1"/>
</dbReference>
<evidence type="ECO:0000256" key="4">
    <source>
        <dbReference type="ARBA" id="ARBA00022963"/>
    </source>
</evidence>
<evidence type="ECO:0000256" key="6">
    <source>
        <dbReference type="ARBA" id="ARBA00023180"/>
    </source>
</evidence>
<reference evidence="12" key="1">
    <citation type="journal article" date="2023" name="Mol. Phylogenet. Evol.">
        <title>Genome-scale phylogeny and comparative genomics of the fungal order Sordariales.</title>
        <authorList>
            <person name="Hensen N."/>
            <person name="Bonometti L."/>
            <person name="Westerberg I."/>
            <person name="Brannstrom I.O."/>
            <person name="Guillou S."/>
            <person name="Cros-Aarteil S."/>
            <person name="Calhoun S."/>
            <person name="Haridas S."/>
            <person name="Kuo A."/>
            <person name="Mondo S."/>
            <person name="Pangilinan J."/>
            <person name="Riley R."/>
            <person name="LaButti K."/>
            <person name="Andreopoulos B."/>
            <person name="Lipzen A."/>
            <person name="Chen C."/>
            <person name="Yan M."/>
            <person name="Daum C."/>
            <person name="Ng V."/>
            <person name="Clum A."/>
            <person name="Steindorff A."/>
            <person name="Ohm R.A."/>
            <person name="Martin F."/>
            <person name="Silar P."/>
            <person name="Natvig D.O."/>
            <person name="Lalanne C."/>
            <person name="Gautier V."/>
            <person name="Ament-Velasquez S.L."/>
            <person name="Kruys A."/>
            <person name="Hutchinson M.I."/>
            <person name="Powell A.J."/>
            <person name="Barry K."/>
            <person name="Miller A.N."/>
            <person name="Grigoriev I.V."/>
            <person name="Debuchy R."/>
            <person name="Gladieux P."/>
            <person name="Hiltunen Thoren M."/>
            <person name="Johannesson H."/>
        </authorList>
    </citation>
    <scope>NUCLEOTIDE SEQUENCE</scope>
    <source>
        <strain evidence="12">CBS 103.79</strain>
    </source>
</reference>
<evidence type="ECO:0000256" key="2">
    <source>
        <dbReference type="ARBA" id="ARBA00013274"/>
    </source>
</evidence>
<proteinExistence type="inferred from homology"/>
<evidence type="ECO:0000313" key="12">
    <source>
        <dbReference type="EMBL" id="KAK3901818.1"/>
    </source>
</evidence>
<keyword evidence="5 8" id="KW-0443">Lipid metabolism</keyword>
<dbReference type="GO" id="GO:0005783">
    <property type="term" value="C:endoplasmic reticulum"/>
    <property type="evidence" value="ECO:0007669"/>
    <property type="project" value="TreeGrafter"/>
</dbReference>
<dbReference type="GO" id="GO:0046475">
    <property type="term" value="P:glycerophospholipid catabolic process"/>
    <property type="evidence" value="ECO:0007669"/>
    <property type="project" value="TreeGrafter"/>
</dbReference>
<dbReference type="GO" id="GO:0004622">
    <property type="term" value="F:phosphatidylcholine lysophospholipase activity"/>
    <property type="evidence" value="ECO:0007669"/>
    <property type="project" value="UniProtKB-EC"/>
</dbReference>
<dbReference type="FunFam" id="3.40.1090.10:FF:000010">
    <property type="entry name" value="Lysophospholipase"/>
    <property type="match status" value="1"/>
</dbReference>
<feature type="domain" description="PLA2c" evidence="11">
    <location>
        <begin position="92"/>
        <end position="639"/>
    </location>
</feature>
<dbReference type="Pfam" id="PF01735">
    <property type="entry name" value="PLA2_B"/>
    <property type="match status" value="1"/>
</dbReference>
<evidence type="ECO:0000256" key="7">
    <source>
        <dbReference type="ARBA" id="ARBA00049531"/>
    </source>
</evidence>
<protein>
    <recommendedName>
        <fullName evidence="2 9">Lysophospholipase</fullName>
        <ecNumber evidence="2 9">3.1.1.5</ecNumber>
    </recommendedName>
</protein>
<evidence type="ECO:0000256" key="3">
    <source>
        <dbReference type="ARBA" id="ARBA00022801"/>
    </source>
</evidence>
<dbReference type="SMART" id="SM00022">
    <property type="entry name" value="PLAc"/>
    <property type="match status" value="1"/>
</dbReference>
<comment type="caution">
    <text evidence="12">The sequence shown here is derived from an EMBL/GenBank/DDBJ whole genome shotgun (WGS) entry which is preliminary data.</text>
</comment>
<dbReference type="GO" id="GO:0005829">
    <property type="term" value="C:cytosol"/>
    <property type="evidence" value="ECO:0007669"/>
    <property type="project" value="TreeGrafter"/>
</dbReference>
<name>A0AAN6RTD5_9PEZI</name>
<dbReference type="InterPro" id="IPR016035">
    <property type="entry name" value="Acyl_Trfase/lysoPLipase"/>
</dbReference>
<sequence>MADQPGDEPVASSPPPPTRHTLSFASDTVQRWALIKFAGTRMTPLEATVGTWKEMVREICTGHAQSRCMEPALLSPRAVADAPDGYAPADVSCPSPLPVIRPAGGLSPQETSWLNQSTNATTAALISVLERANIDGMDVRAYLTGIADSGGMVPRIGIAVSGGGYRALMNGAGALAAFDNRTTGAVGPGQLGGILQATTYLSGLSGGSWLVGSLYTLNFTTVESIVDATAGSLSELWQFNETIIEGPATLSIREYYQQLTDAVDAKEGAGFDTSITDYWGRALSYQLFNATNGAPAYTFSSIAGDSSFAAATIPMPIIVAVERPAGQIQILENSTVFEFNPWEMGSYDPGNPAFAPLRYVGSAFDNGTVVRGRKCVAGVDNVGFVVGTSSSLFNQGFLQLGRSSPDVPDFFIRAINDTLANLSEQNSDIARWPNPFFHYQPSTNQNANSETLNLVDGGEDLQNIPFHPLLWSRRAVDVIVAVESSADTTTHWPNGTSLVATYQRSISNFTAPSEEKRFPRIPSINTIINLGLNSRPTFFGCEPANPASPGPLVVYLPNAPYTNYSNVSTFQLEYTTEQRQAIILNGYNVATMGNATIDAQWPACLGCAILDRSLRRTGTPVPRVCGECFQRYCWNGTVDESTPPTYEPTLIETGLGCYVN</sequence>
<evidence type="ECO:0000256" key="5">
    <source>
        <dbReference type="ARBA" id="ARBA00023098"/>
    </source>
</evidence>
<dbReference type="SUPFAM" id="SSF52151">
    <property type="entry name" value="FabD/lysophospholipase-like"/>
    <property type="match status" value="1"/>
</dbReference>
<keyword evidence="3 8" id="KW-0378">Hydrolase</keyword>
<comment type="catalytic activity">
    <reaction evidence="7 9">
        <text>a 1-acyl-sn-glycero-3-phosphocholine + H2O = sn-glycerol 3-phosphocholine + a fatty acid + H(+)</text>
        <dbReference type="Rhea" id="RHEA:15177"/>
        <dbReference type="ChEBI" id="CHEBI:15377"/>
        <dbReference type="ChEBI" id="CHEBI:15378"/>
        <dbReference type="ChEBI" id="CHEBI:16870"/>
        <dbReference type="ChEBI" id="CHEBI:28868"/>
        <dbReference type="ChEBI" id="CHEBI:58168"/>
        <dbReference type="EC" id="3.1.1.5"/>
    </reaction>
</comment>
<evidence type="ECO:0000313" key="13">
    <source>
        <dbReference type="Proteomes" id="UP001303889"/>
    </source>
</evidence>
<keyword evidence="6" id="KW-0325">Glycoprotein</keyword>
<organism evidence="12 13">
    <name type="scientific">Staphylotrichum tortipilum</name>
    <dbReference type="NCBI Taxonomy" id="2831512"/>
    <lineage>
        <taxon>Eukaryota</taxon>
        <taxon>Fungi</taxon>
        <taxon>Dikarya</taxon>
        <taxon>Ascomycota</taxon>
        <taxon>Pezizomycotina</taxon>
        <taxon>Sordariomycetes</taxon>
        <taxon>Sordariomycetidae</taxon>
        <taxon>Sordariales</taxon>
        <taxon>Chaetomiaceae</taxon>
        <taxon>Staphylotrichum</taxon>
    </lineage>
</organism>
<dbReference type="PROSITE" id="PS51210">
    <property type="entry name" value="PLA2C"/>
    <property type="match status" value="1"/>
</dbReference>
<dbReference type="Proteomes" id="UP001303889">
    <property type="component" value="Unassembled WGS sequence"/>
</dbReference>
<dbReference type="PANTHER" id="PTHR10728">
    <property type="entry name" value="CYTOSOLIC PHOSPHOLIPASE A2"/>
    <property type="match status" value="1"/>
</dbReference>
<comment type="similarity">
    <text evidence="1 9">Belongs to the lysophospholipase family.</text>
</comment>
<evidence type="ECO:0000256" key="9">
    <source>
        <dbReference type="RuleBase" id="RU362103"/>
    </source>
</evidence>
<dbReference type="Gene3D" id="3.40.1090.10">
    <property type="entry name" value="Cytosolic phospholipase A2 catalytic domain"/>
    <property type="match status" value="1"/>
</dbReference>